<accession>A0A6M3M294</accession>
<evidence type="ECO:0000313" key="1">
    <source>
        <dbReference type="EMBL" id="QJA99892.1"/>
    </source>
</evidence>
<dbReference type="AlphaFoldDB" id="A0A6M3M294"/>
<evidence type="ECO:0000313" key="2">
    <source>
        <dbReference type="EMBL" id="QJB02557.1"/>
    </source>
</evidence>
<dbReference type="EMBL" id="MT143673">
    <property type="protein sequence ID" value="QJA99892.1"/>
    <property type="molecule type" value="Genomic_DNA"/>
</dbReference>
<protein>
    <recommendedName>
        <fullName evidence="3">Tail protein</fullName>
    </recommendedName>
</protein>
<proteinExistence type="predicted"/>
<gene>
    <name evidence="1" type="ORF">MM171A00780_0001</name>
    <name evidence="2" type="ORF">MM171B01176_0012</name>
</gene>
<organism evidence="1">
    <name type="scientific">viral metagenome</name>
    <dbReference type="NCBI Taxonomy" id="1070528"/>
    <lineage>
        <taxon>unclassified sequences</taxon>
        <taxon>metagenomes</taxon>
        <taxon>organismal metagenomes</taxon>
    </lineage>
</organism>
<reference evidence="1" key="1">
    <citation type="submission" date="2020-03" db="EMBL/GenBank/DDBJ databases">
        <title>The deep terrestrial virosphere.</title>
        <authorList>
            <person name="Holmfeldt K."/>
            <person name="Nilsson E."/>
            <person name="Simone D."/>
            <person name="Lopez-Fernandez M."/>
            <person name="Wu X."/>
            <person name="de Brujin I."/>
            <person name="Lundin D."/>
            <person name="Andersson A."/>
            <person name="Bertilsson S."/>
            <person name="Dopson M."/>
        </authorList>
    </citation>
    <scope>NUCLEOTIDE SEQUENCE</scope>
    <source>
        <strain evidence="1">MM171A00780</strain>
        <strain evidence="2">MM171B01176</strain>
    </source>
</reference>
<dbReference type="EMBL" id="MT143792">
    <property type="protein sequence ID" value="QJB02557.1"/>
    <property type="molecule type" value="Genomic_DNA"/>
</dbReference>
<sequence>MSPNITRTGFLEGPSRRGFKGSGAIELDMREVLRNMGILSNQIMPAKARRGLGKAGVALMVDAITVLDTVPIRRPGYPPEDGRIAGELRASGAVFVDGAKLSRTSVSYGEGATGMYQPELYGGTRIPRNSHEACVVFNAPYAASQHESFPQKTEPTAGTNYLGGKLGENAMRYIQMVARELKL</sequence>
<evidence type="ECO:0008006" key="3">
    <source>
        <dbReference type="Google" id="ProtNLM"/>
    </source>
</evidence>
<name>A0A6M3M294_9ZZZZ</name>